<dbReference type="Proteomes" id="UP001150062">
    <property type="component" value="Unassembled WGS sequence"/>
</dbReference>
<dbReference type="AlphaFoldDB" id="A0AAV7YDH0"/>
<dbReference type="PANTHER" id="PTHR39490:SF8">
    <property type="entry name" value="ZINC FINGER FYVE DOMAIN-CONTAINING PROTEIN 21"/>
    <property type="match status" value="1"/>
</dbReference>
<dbReference type="PANTHER" id="PTHR39490">
    <property type="entry name" value="ARRESTIN DOMAIN-CONTAINING PROTEIN D"/>
    <property type="match status" value="1"/>
</dbReference>
<keyword evidence="2 4" id="KW-0863">Zinc-finger</keyword>
<dbReference type="InterPro" id="IPR013083">
    <property type="entry name" value="Znf_RING/FYVE/PHD"/>
</dbReference>
<dbReference type="Gene3D" id="1.25.10.10">
    <property type="entry name" value="Leucine-rich Repeat Variant"/>
    <property type="match status" value="1"/>
</dbReference>
<evidence type="ECO:0000256" key="4">
    <source>
        <dbReference type="PROSITE-ProRule" id="PRU00091"/>
    </source>
</evidence>
<evidence type="ECO:0000256" key="2">
    <source>
        <dbReference type="ARBA" id="ARBA00022771"/>
    </source>
</evidence>
<evidence type="ECO:0000313" key="7">
    <source>
        <dbReference type="EMBL" id="KAJ6236815.1"/>
    </source>
</evidence>
<dbReference type="InterPro" id="IPR016024">
    <property type="entry name" value="ARM-type_fold"/>
</dbReference>
<dbReference type="InterPro" id="IPR011989">
    <property type="entry name" value="ARM-like"/>
</dbReference>
<dbReference type="Proteomes" id="UP001146793">
    <property type="component" value="Unassembled WGS sequence"/>
</dbReference>
<dbReference type="SMART" id="SM00064">
    <property type="entry name" value="FYVE"/>
    <property type="match status" value="1"/>
</dbReference>
<protein>
    <submittedName>
        <fullName evidence="6">Arrestin domain-containing protein d</fullName>
    </submittedName>
</protein>
<dbReference type="GO" id="GO:0008270">
    <property type="term" value="F:zinc ion binding"/>
    <property type="evidence" value="ECO:0007669"/>
    <property type="project" value="UniProtKB-KW"/>
</dbReference>
<accession>A0AAV7YDH0</accession>
<dbReference type="InterPro" id="IPR052113">
    <property type="entry name" value="FYVE-type_Zinc_Finger"/>
</dbReference>
<evidence type="ECO:0000313" key="9">
    <source>
        <dbReference type="Proteomes" id="UP001150062"/>
    </source>
</evidence>
<gene>
    <name evidence="6" type="ORF">M0812_28043</name>
    <name evidence="7" type="ORF">M0813_27560</name>
</gene>
<evidence type="ECO:0000313" key="6">
    <source>
        <dbReference type="EMBL" id="KAJ3425598.1"/>
    </source>
</evidence>
<evidence type="ECO:0000259" key="5">
    <source>
        <dbReference type="PROSITE" id="PS50178"/>
    </source>
</evidence>
<comment type="caution">
    <text evidence="6">The sequence shown here is derived from an EMBL/GenBank/DDBJ whole genome shotgun (WGS) entry which is preliminary data.</text>
</comment>
<sequence>MSVLTLFLTNNTHDLKLIKTFGMLSSLDPPLSIFVSSKMGLPDEAFSKCQMCSSNFTTTKRRHHCRHCGLLICSSCCTNSYEFPSKGSQRVCDCCYTFLKEEVSEKLSGVVSIAVQEGWVNRENYQIKDQPLYAITFFTQLLVTNHTKVNKLVLEVLIKFTSATAPAIVLPSGLFESLLEIANRINHPHRILAFEVLANILAKPNDEHRKMMVDTNGMVDMFLETFAILKNRKANSNLKRSVGRFLFNWICFSGQNTTTLEPIQEKHMISLIQTLADHTNEASILALVLGCISYLCKIDKLRLTITGCGGPSCLMALLARSNPKTPDVILFYLTEILAILSKYKENLDPIFSYGIEHIYNVINLTEVSRVLFNVIGFIGNIGMIHQNDKRLIQSKKLILFIVSVFQKVDFEKSIKLKTLKLLEKFAKFENIRNYLIENQTLTLIDVIIETDRRGLGLLATGTRKCLMMQNDN</sequence>
<evidence type="ECO:0000256" key="3">
    <source>
        <dbReference type="ARBA" id="ARBA00022833"/>
    </source>
</evidence>
<dbReference type="PROSITE" id="PS50178">
    <property type="entry name" value="ZF_FYVE"/>
    <property type="match status" value="1"/>
</dbReference>
<evidence type="ECO:0000313" key="8">
    <source>
        <dbReference type="Proteomes" id="UP001146793"/>
    </source>
</evidence>
<evidence type="ECO:0000256" key="1">
    <source>
        <dbReference type="ARBA" id="ARBA00022723"/>
    </source>
</evidence>
<dbReference type="SUPFAM" id="SSF48371">
    <property type="entry name" value="ARM repeat"/>
    <property type="match status" value="1"/>
</dbReference>
<dbReference type="InterPro" id="IPR011011">
    <property type="entry name" value="Znf_FYVE_PHD"/>
</dbReference>
<dbReference type="EMBL" id="JANTQA010000070">
    <property type="protein sequence ID" value="KAJ3425598.1"/>
    <property type="molecule type" value="Genomic_DNA"/>
</dbReference>
<dbReference type="EMBL" id="JAOAOG010000242">
    <property type="protein sequence ID" value="KAJ6236815.1"/>
    <property type="molecule type" value="Genomic_DNA"/>
</dbReference>
<reference evidence="7" key="1">
    <citation type="submission" date="2022-08" db="EMBL/GenBank/DDBJ databases">
        <title>Novel sulfate-reducing endosymbionts in the free-living metamonad Anaeramoeba.</title>
        <authorList>
            <person name="Jerlstrom-Hultqvist J."/>
            <person name="Cepicka I."/>
            <person name="Gallot-Lavallee L."/>
            <person name="Salas-Leiva D."/>
            <person name="Curtis B.A."/>
            <person name="Zahonova K."/>
            <person name="Pipaliya S."/>
            <person name="Dacks J."/>
            <person name="Roger A.J."/>
        </authorList>
    </citation>
    <scope>NUCLEOTIDE SEQUENCE</scope>
    <source>
        <strain evidence="7">Schooner1</strain>
    </source>
</reference>
<keyword evidence="9" id="KW-1185">Reference proteome</keyword>
<dbReference type="SUPFAM" id="SSF57903">
    <property type="entry name" value="FYVE/PHD zinc finger"/>
    <property type="match status" value="1"/>
</dbReference>
<dbReference type="Pfam" id="PF01363">
    <property type="entry name" value="FYVE"/>
    <property type="match status" value="1"/>
</dbReference>
<dbReference type="Gene3D" id="3.30.40.10">
    <property type="entry name" value="Zinc/RING finger domain, C3HC4 (zinc finger)"/>
    <property type="match status" value="1"/>
</dbReference>
<proteinExistence type="predicted"/>
<keyword evidence="1" id="KW-0479">Metal-binding</keyword>
<dbReference type="InterPro" id="IPR000306">
    <property type="entry name" value="Znf_FYVE"/>
</dbReference>
<organism evidence="6 8">
    <name type="scientific">Anaeramoeba flamelloides</name>
    <dbReference type="NCBI Taxonomy" id="1746091"/>
    <lineage>
        <taxon>Eukaryota</taxon>
        <taxon>Metamonada</taxon>
        <taxon>Anaeramoebidae</taxon>
        <taxon>Anaeramoeba</taxon>
    </lineage>
</organism>
<keyword evidence="3" id="KW-0862">Zinc</keyword>
<name>A0AAV7YDH0_9EUKA</name>
<feature type="domain" description="FYVE-type" evidence="5">
    <location>
        <begin position="43"/>
        <end position="100"/>
    </location>
</feature>
<reference evidence="6" key="2">
    <citation type="submission" date="2022-08" db="EMBL/GenBank/DDBJ databases">
        <title>Novel sulphate-reducing endosymbionts in the free-living metamonad Anaeramoeba.</title>
        <authorList>
            <person name="Jerlstrom-Hultqvist J."/>
            <person name="Cepicka I."/>
            <person name="Gallot-Lavallee L."/>
            <person name="Salas-Leiva D."/>
            <person name="Curtis B.A."/>
            <person name="Zahonova K."/>
            <person name="Pipaliya S."/>
            <person name="Dacks J."/>
            <person name="Roger A.J."/>
        </authorList>
    </citation>
    <scope>NUCLEOTIDE SEQUENCE</scope>
    <source>
        <strain evidence="6">Busselton2</strain>
    </source>
</reference>
<dbReference type="InterPro" id="IPR017455">
    <property type="entry name" value="Znf_FYVE-rel"/>
</dbReference>